<keyword evidence="1" id="KW-1133">Transmembrane helix</keyword>
<comment type="caution">
    <text evidence="2">The sequence shown here is derived from an EMBL/GenBank/DDBJ whole genome shotgun (WGS) entry which is preliminary data.</text>
</comment>
<dbReference type="Proteomes" id="UP000475862">
    <property type="component" value="Unassembled WGS sequence"/>
</dbReference>
<dbReference type="SUPFAM" id="SSF53098">
    <property type="entry name" value="Ribonuclease H-like"/>
    <property type="match status" value="1"/>
</dbReference>
<evidence type="ECO:0000256" key="1">
    <source>
        <dbReference type="SAM" id="Phobius"/>
    </source>
</evidence>
<keyword evidence="1" id="KW-0812">Transmembrane</keyword>
<accession>A0A6G0U463</accession>
<proteinExistence type="predicted"/>
<protein>
    <recommendedName>
        <fullName evidence="4">DNA-directed DNA polymerase</fullName>
    </recommendedName>
</protein>
<name>A0A6G0U463_APHGL</name>
<organism evidence="2 3">
    <name type="scientific">Aphis glycines</name>
    <name type="common">Soybean aphid</name>
    <dbReference type="NCBI Taxonomy" id="307491"/>
    <lineage>
        <taxon>Eukaryota</taxon>
        <taxon>Metazoa</taxon>
        <taxon>Ecdysozoa</taxon>
        <taxon>Arthropoda</taxon>
        <taxon>Hexapoda</taxon>
        <taxon>Insecta</taxon>
        <taxon>Pterygota</taxon>
        <taxon>Neoptera</taxon>
        <taxon>Paraneoptera</taxon>
        <taxon>Hemiptera</taxon>
        <taxon>Sternorrhyncha</taxon>
        <taxon>Aphidomorpha</taxon>
        <taxon>Aphidoidea</taxon>
        <taxon>Aphididae</taxon>
        <taxon>Aphidini</taxon>
        <taxon>Aphis</taxon>
        <taxon>Aphis</taxon>
    </lineage>
</organism>
<sequence length="424" mass="49350">MLFKPIINNQDIKTKTLITHKHKPMSYAFYVKIDYDIIPKYLIKKYKIPTKLHANRNRKAAKHFIKTMIDIGSKVCNLYKIIIPMDKLTVDEEHKFQNARLCECCFKSFKNDNLFKVRDHNHFTGPVCLNCNFELTNVSFIPIYFHNLIYDSHFIVRELGCNENDIHVIPNSSEKYISFSKTIQDKFNIKFIDTFRFMSESLSSLTDNLSEDKTRFRETLKIFSLSTLNLVTQYFSEFNLLNHLDLNMKTLRNISIVLLLSTIKPLNSPFMFAAPSYDCPTNFFTSTSKLCNVDFTIIRKSIIDTYAIDQIVIFLLNISITTLSLILLHKLFKKTDQKCDSACFGTRRYAPHKSKISLDLLCNATSSRLQGNIGISHNWIMNMSNFLFTMTRTYILGTTPNILFINFKLPTLSEEDVRQSGLRR</sequence>
<dbReference type="AlphaFoldDB" id="A0A6G0U463"/>
<keyword evidence="3" id="KW-1185">Reference proteome</keyword>
<reference evidence="2 3" key="1">
    <citation type="submission" date="2019-08" db="EMBL/GenBank/DDBJ databases">
        <title>The genome of the soybean aphid Biotype 1, its phylome, world population structure and adaptation to the North American continent.</title>
        <authorList>
            <person name="Giordano R."/>
            <person name="Donthu R.K."/>
            <person name="Hernandez A.G."/>
            <person name="Wright C.L."/>
            <person name="Zimin A.V."/>
        </authorList>
    </citation>
    <scope>NUCLEOTIDE SEQUENCE [LARGE SCALE GENOMIC DNA]</scope>
    <source>
        <tissue evidence="2">Whole aphids</tissue>
    </source>
</reference>
<dbReference type="EMBL" id="VYZN01000007">
    <property type="protein sequence ID" value="KAE9543747.1"/>
    <property type="molecule type" value="Genomic_DNA"/>
</dbReference>
<evidence type="ECO:0000313" key="2">
    <source>
        <dbReference type="EMBL" id="KAE9543747.1"/>
    </source>
</evidence>
<feature type="transmembrane region" description="Helical" evidence="1">
    <location>
        <begin position="311"/>
        <end position="328"/>
    </location>
</feature>
<dbReference type="InterPro" id="IPR012337">
    <property type="entry name" value="RNaseH-like_sf"/>
</dbReference>
<dbReference type="OrthoDB" id="6619487at2759"/>
<dbReference type="InterPro" id="IPR036397">
    <property type="entry name" value="RNaseH_sf"/>
</dbReference>
<dbReference type="PANTHER" id="PTHR31511">
    <property type="entry name" value="PROTEIN CBG23764"/>
    <property type="match status" value="1"/>
</dbReference>
<evidence type="ECO:0000313" key="3">
    <source>
        <dbReference type="Proteomes" id="UP000475862"/>
    </source>
</evidence>
<evidence type="ECO:0008006" key="4">
    <source>
        <dbReference type="Google" id="ProtNLM"/>
    </source>
</evidence>
<dbReference type="GO" id="GO:0003676">
    <property type="term" value="F:nucleic acid binding"/>
    <property type="evidence" value="ECO:0007669"/>
    <property type="project" value="InterPro"/>
</dbReference>
<keyword evidence="1" id="KW-0472">Membrane</keyword>
<dbReference type="Gene3D" id="3.30.420.10">
    <property type="entry name" value="Ribonuclease H-like superfamily/Ribonuclease H"/>
    <property type="match status" value="1"/>
</dbReference>
<dbReference type="PANTHER" id="PTHR31511:SF12">
    <property type="entry name" value="RHO TERMINATION FACTOR N-TERMINAL DOMAIN-CONTAINING PROTEIN"/>
    <property type="match status" value="1"/>
</dbReference>
<gene>
    <name evidence="2" type="ORF">AGLY_002143</name>
</gene>